<keyword evidence="7" id="KW-0456">Lyase</keyword>
<name>A0A382K318_9ZZZZ</name>
<keyword evidence="2" id="KW-0645">Protease</keyword>
<evidence type="ECO:0000256" key="6">
    <source>
        <dbReference type="ARBA" id="ARBA00023125"/>
    </source>
</evidence>
<evidence type="ECO:0000313" key="8">
    <source>
        <dbReference type="EMBL" id="SVC18638.1"/>
    </source>
</evidence>
<reference evidence="8" key="1">
    <citation type="submission" date="2018-05" db="EMBL/GenBank/DDBJ databases">
        <authorList>
            <person name="Lanie J.A."/>
            <person name="Ng W.-L."/>
            <person name="Kazmierczak K.M."/>
            <person name="Andrzejewski T.M."/>
            <person name="Davidsen T.M."/>
            <person name="Wayne K.J."/>
            <person name="Tettelin H."/>
            <person name="Glass J.I."/>
            <person name="Rusch D."/>
            <person name="Podicherti R."/>
            <person name="Tsui H.-C.T."/>
            <person name="Winkler M.E."/>
        </authorList>
    </citation>
    <scope>NUCLEOTIDE SEQUENCE</scope>
</reference>
<dbReference type="GO" id="GO:0106300">
    <property type="term" value="P:protein-DNA covalent cross-linking repair"/>
    <property type="evidence" value="ECO:0007669"/>
    <property type="project" value="InterPro"/>
</dbReference>
<keyword evidence="5" id="KW-0190">Covalent protein-DNA linkage</keyword>
<dbReference type="Pfam" id="PF02586">
    <property type="entry name" value="SRAP"/>
    <property type="match status" value="1"/>
</dbReference>
<dbReference type="InterPro" id="IPR036590">
    <property type="entry name" value="SRAP-like"/>
</dbReference>
<dbReference type="SUPFAM" id="SSF143081">
    <property type="entry name" value="BB1717-like"/>
    <property type="match status" value="1"/>
</dbReference>
<proteinExistence type="inferred from homology"/>
<evidence type="ECO:0000256" key="4">
    <source>
        <dbReference type="ARBA" id="ARBA00022801"/>
    </source>
</evidence>
<dbReference type="GO" id="GO:0008233">
    <property type="term" value="F:peptidase activity"/>
    <property type="evidence" value="ECO:0007669"/>
    <property type="project" value="UniProtKB-KW"/>
</dbReference>
<evidence type="ECO:0000256" key="2">
    <source>
        <dbReference type="ARBA" id="ARBA00022670"/>
    </source>
</evidence>
<dbReference type="GO" id="GO:0016829">
    <property type="term" value="F:lyase activity"/>
    <property type="evidence" value="ECO:0007669"/>
    <property type="project" value="UniProtKB-KW"/>
</dbReference>
<dbReference type="InterPro" id="IPR003738">
    <property type="entry name" value="SRAP"/>
</dbReference>
<dbReference type="GO" id="GO:0006508">
    <property type="term" value="P:proteolysis"/>
    <property type="evidence" value="ECO:0007669"/>
    <property type="project" value="UniProtKB-KW"/>
</dbReference>
<evidence type="ECO:0008006" key="9">
    <source>
        <dbReference type="Google" id="ProtNLM"/>
    </source>
</evidence>
<evidence type="ECO:0000256" key="1">
    <source>
        <dbReference type="ARBA" id="ARBA00008136"/>
    </source>
</evidence>
<dbReference type="GO" id="GO:0003697">
    <property type="term" value="F:single-stranded DNA binding"/>
    <property type="evidence" value="ECO:0007669"/>
    <property type="project" value="InterPro"/>
</dbReference>
<evidence type="ECO:0000256" key="7">
    <source>
        <dbReference type="ARBA" id="ARBA00023239"/>
    </source>
</evidence>
<evidence type="ECO:0000256" key="5">
    <source>
        <dbReference type="ARBA" id="ARBA00023124"/>
    </source>
</evidence>
<dbReference type="PANTHER" id="PTHR13604">
    <property type="entry name" value="DC12-RELATED"/>
    <property type="match status" value="1"/>
</dbReference>
<dbReference type="Gene3D" id="3.90.1680.10">
    <property type="entry name" value="SOS response associated peptidase-like"/>
    <property type="match status" value="1"/>
</dbReference>
<sequence>MCGRFVSVNKKKIIEKSFNISTTKNFLEKSYNVAPGQKINAILNNNKELILDSLNWGYSFYSKNNNKDQTIINSRIETINSKFLFKDSFLKRKCIILANGYYEWQKTKNKKIPYFINIPVLESIFFAGIWRIENRNNIKTPVCCIITKEANKKITFIHHRMPIIFSFNEALLYLNDTSNEFSKNIKNTEIEDELDFYEVSTIVNNPLNNYKKCIEPMN</sequence>
<comment type="similarity">
    <text evidence="1">Belongs to the SOS response-associated peptidase family.</text>
</comment>
<keyword evidence="6" id="KW-0238">DNA-binding</keyword>
<accession>A0A382K318</accession>
<organism evidence="8">
    <name type="scientific">marine metagenome</name>
    <dbReference type="NCBI Taxonomy" id="408172"/>
    <lineage>
        <taxon>unclassified sequences</taxon>
        <taxon>metagenomes</taxon>
        <taxon>ecological metagenomes</taxon>
    </lineage>
</organism>
<keyword evidence="4" id="KW-0378">Hydrolase</keyword>
<dbReference type="PANTHER" id="PTHR13604:SF0">
    <property type="entry name" value="ABASIC SITE PROCESSING PROTEIN HMCES"/>
    <property type="match status" value="1"/>
</dbReference>
<gene>
    <name evidence="8" type="ORF">METZ01_LOCUS271492</name>
</gene>
<evidence type="ECO:0000256" key="3">
    <source>
        <dbReference type="ARBA" id="ARBA00022763"/>
    </source>
</evidence>
<keyword evidence="3" id="KW-0227">DNA damage</keyword>
<dbReference type="AlphaFoldDB" id="A0A382K318"/>
<dbReference type="EMBL" id="UINC01078000">
    <property type="protein sequence ID" value="SVC18638.1"/>
    <property type="molecule type" value="Genomic_DNA"/>
</dbReference>
<protein>
    <recommendedName>
        <fullName evidence="9">Abasic site processing protein</fullName>
    </recommendedName>
</protein>